<accession>A0A0A9C9E0</accession>
<evidence type="ECO:0000313" key="1">
    <source>
        <dbReference type="EMBL" id="JAD71073.1"/>
    </source>
</evidence>
<reference evidence="1" key="1">
    <citation type="submission" date="2014-09" db="EMBL/GenBank/DDBJ databases">
        <authorList>
            <person name="Magalhaes I.L.F."/>
            <person name="Oliveira U."/>
            <person name="Santos F.R."/>
            <person name="Vidigal T.H.D.A."/>
            <person name="Brescovit A.D."/>
            <person name="Santos A.J."/>
        </authorList>
    </citation>
    <scope>NUCLEOTIDE SEQUENCE</scope>
    <source>
        <tissue evidence="1">Shoot tissue taken approximately 20 cm above the soil surface</tissue>
    </source>
</reference>
<name>A0A0A9C9E0_ARUDO</name>
<dbReference type="EMBL" id="GBRH01226822">
    <property type="protein sequence ID" value="JAD71073.1"/>
    <property type="molecule type" value="Transcribed_RNA"/>
</dbReference>
<organism evidence="1">
    <name type="scientific">Arundo donax</name>
    <name type="common">Giant reed</name>
    <name type="synonym">Donax arundinaceus</name>
    <dbReference type="NCBI Taxonomy" id="35708"/>
    <lineage>
        <taxon>Eukaryota</taxon>
        <taxon>Viridiplantae</taxon>
        <taxon>Streptophyta</taxon>
        <taxon>Embryophyta</taxon>
        <taxon>Tracheophyta</taxon>
        <taxon>Spermatophyta</taxon>
        <taxon>Magnoliopsida</taxon>
        <taxon>Liliopsida</taxon>
        <taxon>Poales</taxon>
        <taxon>Poaceae</taxon>
        <taxon>PACMAD clade</taxon>
        <taxon>Arundinoideae</taxon>
        <taxon>Arundineae</taxon>
        <taxon>Arundo</taxon>
    </lineage>
</organism>
<protein>
    <submittedName>
        <fullName evidence="1">Uncharacterized protein</fullName>
    </submittedName>
</protein>
<reference evidence="1" key="2">
    <citation type="journal article" date="2015" name="Data Brief">
        <title>Shoot transcriptome of the giant reed, Arundo donax.</title>
        <authorList>
            <person name="Barrero R.A."/>
            <person name="Guerrero F.D."/>
            <person name="Moolhuijzen P."/>
            <person name="Goolsby J.A."/>
            <person name="Tidwell J."/>
            <person name="Bellgard S.E."/>
            <person name="Bellgard M.I."/>
        </authorList>
    </citation>
    <scope>NUCLEOTIDE SEQUENCE</scope>
    <source>
        <tissue evidence="1">Shoot tissue taken approximately 20 cm above the soil surface</tissue>
    </source>
</reference>
<proteinExistence type="predicted"/>
<sequence>MFPLFFPIRLRFFRTSVLI</sequence>
<dbReference type="AlphaFoldDB" id="A0A0A9C9E0"/>